<dbReference type="SUPFAM" id="SSF51430">
    <property type="entry name" value="NAD(P)-linked oxidoreductase"/>
    <property type="match status" value="1"/>
</dbReference>
<dbReference type="InterPro" id="IPR036812">
    <property type="entry name" value="NAD(P)_OxRdtase_dom_sf"/>
</dbReference>
<dbReference type="PANTHER" id="PTHR43312:SF1">
    <property type="entry name" value="NADP-DEPENDENT OXIDOREDUCTASE DOMAIN-CONTAINING PROTEIN"/>
    <property type="match status" value="1"/>
</dbReference>
<name>T1CE66_9ZZZZ</name>
<proteinExistence type="predicted"/>
<reference evidence="2" key="1">
    <citation type="submission" date="2013-08" db="EMBL/GenBank/DDBJ databases">
        <authorList>
            <person name="Mendez C."/>
            <person name="Richter M."/>
            <person name="Ferrer M."/>
            <person name="Sanchez J."/>
        </authorList>
    </citation>
    <scope>NUCLEOTIDE SEQUENCE</scope>
</reference>
<sequence>MERRKLGRMGPDLPVVGMGTWKVLDVKGPELEGERHRVVQTALEAGVRVFDSSPMYGESERVLGSGLGPRRKEAFVATKVWAKAKGECERQITNALSYYGGRIDLYQVHNLSRIEEVLPRLQELKETGVVRRVGLTHWDPASFDSLALWMQKGDVDAVQLPLNALDRQAEERLLPLAEELGLGVLVMVPLGSGRLLSRPLPPSLERRFRDKGATTLAQALLKWVLSDPRVHVALPATSRPDRAAENVQAGSPPWFDAEDREALSAFLRRPA</sequence>
<dbReference type="Gene3D" id="3.20.20.100">
    <property type="entry name" value="NADP-dependent oxidoreductase domain"/>
    <property type="match status" value="1"/>
</dbReference>
<dbReference type="CDD" id="cd19095">
    <property type="entry name" value="AKR_PA4992-like"/>
    <property type="match status" value="1"/>
</dbReference>
<evidence type="ECO:0000259" key="1">
    <source>
        <dbReference type="Pfam" id="PF00248"/>
    </source>
</evidence>
<dbReference type="PANTHER" id="PTHR43312">
    <property type="entry name" value="D-THREO-ALDOSE 1-DEHYDROGENASE"/>
    <property type="match status" value="1"/>
</dbReference>
<accession>T1CE66</accession>
<comment type="caution">
    <text evidence="2">The sequence shown here is derived from an EMBL/GenBank/DDBJ whole genome shotgun (WGS) entry which is preliminary data.</text>
</comment>
<protein>
    <submittedName>
        <fullName evidence="2">Aldo/keto reductase</fullName>
    </submittedName>
</protein>
<dbReference type="AlphaFoldDB" id="T1CE66"/>
<dbReference type="InterPro" id="IPR020471">
    <property type="entry name" value="AKR"/>
</dbReference>
<dbReference type="GO" id="GO:0016491">
    <property type="term" value="F:oxidoreductase activity"/>
    <property type="evidence" value="ECO:0007669"/>
    <property type="project" value="InterPro"/>
</dbReference>
<dbReference type="Pfam" id="PF00248">
    <property type="entry name" value="Aldo_ket_red"/>
    <property type="match status" value="1"/>
</dbReference>
<dbReference type="EMBL" id="AUZY01000002">
    <property type="protein sequence ID" value="EQD79838.1"/>
    <property type="molecule type" value="Genomic_DNA"/>
</dbReference>
<evidence type="ECO:0000313" key="2">
    <source>
        <dbReference type="EMBL" id="EQD79838.1"/>
    </source>
</evidence>
<reference evidence="2" key="2">
    <citation type="journal article" date="2014" name="ISME J.">
        <title>Microbial stratification in low pH oxic and suboxic macroscopic growths along an acid mine drainage.</title>
        <authorList>
            <person name="Mendez-Garcia C."/>
            <person name="Mesa V."/>
            <person name="Sprenger R.R."/>
            <person name="Richter M."/>
            <person name="Diez M.S."/>
            <person name="Solano J."/>
            <person name="Bargiela R."/>
            <person name="Golyshina O.V."/>
            <person name="Manteca A."/>
            <person name="Ramos J.L."/>
            <person name="Gallego J.R."/>
            <person name="Llorente I."/>
            <person name="Martins Dos Santos V.A."/>
            <person name="Jensen O.N."/>
            <person name="Pelaez A.I."/>
            <person name="Sanchez J."/>
            <person name="Ferrer M."/>
        </authorList>
    </citation>
    <scope>NUCLEOTIDE SEQUENCE</scope>
</reference>
<dbReference type="InterPro" id="IPR053135">
    <property type="entry name" value="AKR2_Oxidoreductase"/>
</dbReference>
<dbReference type="PRINTS" id="PR00069">
    <property type="entry name" value="ALDKETRDTASE"/>
</dbReference>
<gene>
    <name evidence="2" type="ORF">B1B_00003</name>
</gene>
<organism evidence="2">
    <name type="scientific">mine drainage metagenome</name>
    <dbReference type="NCBI Taxonomy" id="410659"/>
    <lineage>
        <taxon>unclassified sequences</taxon>
        <taxon>metagenomes</taxon>
        <taxon>ecological metagenomes</taxon>
    </lineage>
</organism>
<dbReference type="InterPro" id="IPR023210">
    <property type="entry name" value="NADP_OxRdtase_dom"/>
</dbReference>
<feature type="domain" description="NADP-dependent oxidoreductase" evidence="1">
    <location>
        <begin position="16"/>
        <end position="263"/>
    </location>
</feature>